<keyword evidence="4" id="KW-0255">Endonuclease</keyword>
<gene>
    <name evidence="4" type="ORF">Psi02_24560</name>
</gene>
<dbReference type="CDD" id="cd02440">
    <property type="entry name" value="AdoMet_MTases"/>
    <property type="match status" value="1"/>
</dbReference>
<dbReference type="GO" id="GO:0004519">
    <property type="term" value="F:endonuclease activity"/>
    <property type="evidence" value="ECO:0007669"/>
    <property type="project" value="UniProtKB-KW"/>
</dbReference>
<evidence type="ECO:0000256" key="2">
    <source>
        <dbReference type="ARBA" id="ARBA00023125"/>
    </source>
</evidence>
<keyword evidence="5" id="KW-1185">Reference proteome</keyword>
<dbReference type="PANTHER" id="PTHR42998:SF1">
    <property type="entry name" value="TYPE I RESTRICTION ENZYME HINDI METHYLASE SUBUNIT"/>
    <property type="match status" value="1"/>
</dbReference>
<dbReference type="Gene3D" id="3.90.220.20">
    <property type="entry name" value="DNA methylase specificity domains"/>
    <property type="match status" value="1"/>
</dbReference>
<proteinExistence type="predicted"/>
<evidence type="ECO:0000256" key="1">
    <source>
        <dbReference type="ARBA" id="ARBA00022747"/>
    </source>
</evidence>
<dbReference type="GO" id="GO:0009307">
    <property type="term" value="P:DNA restriction-modification system"/>
    <property type="evidence" value="ECO:0007669"/>
    <property type="project" value="UniProtKB-KW"/>
</dbReference>
<evidence type="ECO:0000259" key="3">
    <source>
        <dbReference type="Pfam" id="PF02384"/>
    </source>
</evidence>
<feature type="domain" description="DNA methylase adenine-specific" evidence="3">
    <location>
        <begin position="131"/>
        <end position="321"/>
    </location>
</feature>
<dbReference type="PANTHER" id="PTHR42998">
    <property type="entry name" value="TYPE I RESTRICTION ENZYME HINDVIIP M PROTEIN-RELATED"/>
    <property type="match status" value="1"/>
</dbReference>
<dbReference type="AlphaFoldDB" id="A0A8J3ULN0"/>
<keyword evidence="2" id="KW-0238">DNA-binding</keyword>
<dbReference type="EMBL" id="BOOQ01000013">
    <property type="protein sequence ID" value="GII46032.1"/>
    <property type="molecule type" value="Genomic_DNA"/>
</dbReference>
<accession>A0A8J3ULN0</accession>
<dbReference type="PRINTS" id="PR00507">
    <property type="entry name" value="N12N6MTFRASE"/>
</dbReference>
<dbReference type="Proteomes" id="UP000644610">
    <property type="component" value="Unassembled WGS sequence"/>
</dbReference>
<dbReference type="InterPro" id="IPR003356">
    <property type="entry name" value="DNA_methylase_A-5"/>
</dbReference>
<keyword evidence="4" id="KW-0540">Nuclease</keyword>
<dbReference type="SUPFAM" id="SSF116734">
    <property type="entry name" value="DNA methylase specificity domain"/>
    <property type="match status" value="1"/>
</dbReference>
<reference evidence="4" key="1">
    <citation type="submission" date="2021-01" db="EMBL/GenBank/DDBJ databases">
        <title>Whole genome shotgun sequence of Planotetraspora silvatica NBRC 100141.</title>
        <authorList>
            <person name="Komaki H."/>
            <person name="Tamura T."/>
        </authorList>
    </citation>
    <scope>NUCLEOTIDE SEQUENCE</scope>
    <source>
        <strain evidence="4">NBRC 100141</strain>
    </source>
</reference>
<dbReference type="SUPFAM" id="SSF53335">
    <property type="entry name" value="S-adenosyl-L-methionine-dependent methyltransferases"/>
    <property type="match status" value="1"/>
</dbReference>
<protein>
    <submittedName>
        <fullName evidence="4">Type II restriction endonuclease subunit M</fullName>
    </submittedName>
</protein>
<dbReference type="Gene3D" id="3.40.50.150">
    <property type="entry name" value="Vaccinia Virus protein VP39"/>
    <property type="match status" value="1"/>
</dbReference>
<dbReference type="InterPro" id="IPR044946">
    <property type="entry name" value="Restrct_endonuc_typeI_TRD_sf"/>
</dbReference>
<comment type="caution">
    <text evidence="4">The sequence shown here is derived from an EMBL/GenBank/DDBJ whole genome shotgun (WGS) entry which is preliminary data.</text>
</comment>
<dbReference type="InterPro" id="IPR052916">
    <property type="entry name" value="Type-I_RE_MTase_Subunit"/>
</dbReference>
<name>A0A8J3ULN0_9ACTN</name>
<keyword evidence="4" id="KW-0378">Hydrolase</keyword>
<sequence length="631" mass="67034">MSATDIARLAGVGRAAVSNWRRRHPDFPQPVGGTPISPVFALPEVETWLRDQGKLRELPVEEWAWQQLRAEAGDDLQLGGVLAAAGDALVKEHAGETIPGPSAAPSAALSPGSGAAEAVADLAAEWGASPAFEFLLGRYWEAQGRRASATPPDVAAVMAALAGDAATVLDPACGTGELLVAAAENGAARRLLGQDADSGTTALATVRLALRHDDAAIRTGDSLRADGFPDVLADAVLCDPPFHVRTWGHEELTADPRWEYGLPPRLEPELAWVQHALAHVAPGGRAVVLMPAVVAGRRSGRRIRAQLLRTGALRAVIALSAAQHVWVLQRPEGGTPATLLMIDDADQETIVSTWETYRNDPEHDEPGVSRAVPIIDLLDEDVDLTPAPHLSATGSERTAERFLETHDRLATLLERLGGLLPAVRPSADQEGSPSVLVAELARIGYLAIHQAPLRRDQEEVTGDGQPLLTAEDVIEGRPASARATPADGRWIATRAGDIVIAAAAHRFAARVVEGDGALLGPQLTLLRVDPERLDPYFLAGVLGSSANARTSTVQTTGTTGRVDIRRARMPRLPIEEQRRYGVAFRRMAEFESALRSTVALGEEMARLLADGTADGTLVPAPGEVPVHWPSI</sequence>
<dbReference type="Pfam" id="PF02384">
    <property type="entry name" value="N6_Mtase"/>
    <property type="match status" value="1"/>
</dbReference>
<dbReference type="GO" id="GO:0008170">
    <property type="term" value="F:N-methyltransferase activity"/>
    <property type="evidence" value="ECO:0007669"/>
    <property type="project" value="InterPro"/>
</dbReference>
<dbReference type="GO" id="GO:0003677">
    <property type="term" value="F:DNA binding"/>
    <property type="evidence" value="ECO:0007669"/>
    <property type="project" value="UniProtKB-KW"/>
</dbReference>
<dbReference type="InterPro" id="IPR029063">
    <property type="entry name" value="SAM-dependent_MTases_sf"/>
</dbReference>
<evidence type="ECO:0000313" key="5">
    <source>
        <dbReference type="Proteomes" id="UP000644610"/>
    </source>
</evidence>
<evidence type="ECO:0000313" key="4">
    <source>
        <dbReference type="EMBL" id="GII46032.1"/>
    </source>
</evidence>
<dbReference type="RefSeq" id="WP_239094819.1">
    <property type="nucleotide sequence ID" value="NZ_BOOQ01000013.1"/>
</dbReference>
<organism evidence="4 5">
    <name type="scientific">Planotetraspora silvatica</name>
    <dbReference type="NCBI Taxonomy" id="234614"/>
    <lineage>
        <taxon>Bacteria</taxon>
        <taxon>Bacillati</taxon>
        <taxon>Actinomycetota</taxon>
        <taxon>Actinomycetes</taxon>
        <taxon>Streptosporangiales</taxon>
        <taxon>Streptosporangiaceae</taxon>
        <taxon>Planotetraspora</taxon>
    </lineage>
</organism>
<keyword evidence="1" id="KW-0680">Restriction system</keyword>